<accession>A0A248K164</accession>
<proteinExistence type="predicted"/>
<dbReference type="AlphaFoldDB" id="A0A248K164"/>
<dbReference type="Gene3D" id="3.30.420.310">
    <property type="entry name" value="2-keto-3-deoxy-galactonokinase, C-terminal domain"/>
    <property type="match status" value="1"/>
</dbReference>
<name>A0A248K164_9PROT</name>
<dbReference type="InterPro" id="IPR042258">
    <property type="entry name" value="DGOK_N"/>
</dbReference>
<evidence type="ECO:0000313" key="1">
    <source>
        <dbReference type="EMBL" id="ASG24725.1"/>
    </source>
</evidence>
<keyword evidence="1" id="KW-0418">Kinase</keyword>
<dbReference type="GO" id="GO:0034194">
    <property type="term" value="P:D-galactonate catabolic process"/>
    <property type="evidence" value="ECO:0007669"/>
    <property type="project" value="InterPro"/>
</dbReference>
<protein>
    <submittedName>
        <fullName evidence="1">2-dehydro-3-deoxygalactonokinase</fullName>
    </submittedName>
</protein>
<evidence type="ECO:0000313" key="2">
    <source>
        <dbReference type="Proteomes" id="UP000197153"/>
    </source>
</evidence>
<dbReference type="GO" id="GO:0008671">
    <property type="term" value="F:2-dehydro-3-deoxygalactonokinase activity"/>
    <property type="evidence" value="ECO:0007669"/>
    <property type="project" value="InterPro"/>
</dbReference>
<dbReference type="CDD" id="cd24012">
    <property type="entry name" value="ASKHA_NBD_KDGal-kinase"/>
    <property type="match status" value="1"/>
</dbReference>
<keyword evidence="1" id="KW-0808">Transferase</keyword>
<dbReference type="EMBL" id="CP022112">
    <property type="protein sequence ID" value="ASG24725.1"/>
    <property type="molecule type" value="Genomic_DNA"/>
</dbReference>
<keyword evidence="2" id="KW-1185">Reference proteome</keyword>
<sequence length="314" mass="32332">MTAPVFIAGDWGTSNLRLSLVDADGAVLDTRTGPGAAAVPVGGFPDTVRGLLADWDAAYGRLPLLLCGMVGSTLGWVEVPYAAAPAGAGEIAGHLHRIDLPFEGEGGRPVYIAPGVKGTNLQGAPDVMRGEETQVLGALITHPDLATGDHLLCLPGTHSKWVDLSDGRITGFTTAMSGEIYALLSKHSTLARGAAEWDGAPDAGFRQGLARVAEAGADVLHLLFETRARQMAGVLTPKDALGFLSGLVIGGDVAATLARHRALGRPAPTRVVLVGTPALNTLYTLALASHGVAALALNGAEQSTAGLLAYFRRL</sequence>
<dbReference type="RefSeq" id="WP_088875131.1">
    <property type="nucleotide sequence ID" value="NZ_CP022112.1"/>
</dbReference>
<dbReference type="Pfam" id="PF05035">
    <property type="entry name" value="DGOK"/>
    <property type="match status" value="1"/>
</dbReference>
<gene>
    <name evidence="1" type="ORF">Y958_28195</name>
</gene>
<dbReference type="Proteomes" id="UP000197153">
    <property type="component" value="Chromosome 3"/>
</dbReference>
<dbReference type="Gene3D" id="3.30.420.300">
    <property type="entry name" value="2-keto-3-deoxy-galactonokinase, substrate binding domain"/>
    <property type="match status" value="1"/>
</dbReference>
<dbReference type="InterPro" id="IPR007729">
    <property type="entry name" value="DGOK"/>
</dbReference>
<organism evidence="1 2">
    <name type="scientific">Nitrospirillum viridazoti CBAmc</name>
    <dbReference type="NCBI Taxonomy" id="1441467"/>
    <lineage>
        <taxon>Bacteria</taxon>
        <taxon>Pseudomonadati</taxon>
        <taxon>Pseudomonadota</taxon>
        <taxon>Alphaproteobacteria</taxon>
        <taxon>Rhodospirillales</taxon>
        <taxon>Azospirillaceae</taxon>
        <taxon>Nitrospirillum</taxon>
        <taxon>Nitrospirillum viridazoti</taxon>
    </lineage>
</organism>
<dbReference type="KEGG" id="nao:Y958_28195"/>
<dbReference type="InterPro" id="IPR042257">
    <property type="entry name" value="DGOK_C"/>
</dbReference>
<reference evidence="1 2" key="1">
    <citation type="submission" date="2017-06" db="EMBL/GenBank/DDBJ databases">
        <title>Complete genome sequence of Nitrospirillum amazonense strain CBAmC, an endophytic nitrogen-fixing and plant growth-promoting bacterium, isolated from sugarcane.</title>
        <authorList>
            <person name="Schwab S."/>
            <person name="dos Santos Teixeira K.R."/>
            <person name="Simoes Araujo J.L."/>
            <person name="Soares Vidal M."/>
            <person name="Borges de Freitas H.R."/>
            <person name="Rivello Crivelaro A.L."/>
            <person name="Bueno de Camargo Nunes A."/>
            <person name="dos Santos C.M."/>
            <person name="Palmeira da Silva Rosa D."/>
            <person name="da Silva Padilha D."/>
            <person name="da Silva E."/>
            <person name="Araujo Terra L."/>
            <person name="Soares Mendes V."/>
            <person name="Farinelli L."/>
            <person name="Magalhaes Cruz L."/>
            <person name="Baldani J.I."/>
        </authorList>
    </citation>
    <scope>NUCLEOTIDE SEQUENCE [LARGE SCALE GENOMIC DNA]</scope>
    <source>
        <strain evidence="1 2">CBAmC</strain>
    </source>
</reference>